<evidence type="ECO:0000256" key="11">
    <source>
        <dbReference type="RuleBase" id="RU003518"/>
    </source>
</evidence>
<keyword evidence="3" id="KW-1003">Cell membrane</keyword>
<dbReference type="GO" id="GO:0005576">
    <property type="term" value="C:extracellular region"/>
    <property type="evidence" value="ECO:0007669"/>
    <property type="project" value="TreeGrafter"/>
</dbReference>
<keyword evidence="5 12" id="KW-0732">Signal</keyword>
<feature type="signal peptide" evidence="12">
    <location>
        <begin position="1"/>
        <end position="23"/>
    </location>
</feature>
<evidence type="ECO:0000256" key="2">
    <source>
        <dbReference type="ARBA" id="ARBA00010260"/>
    </source>
</evidence>
<evidence type="ECO:0000256" key="1">
    <source>
        <dbReference type="ARBA" id="ARBA00004609"/>
    </source>
</evidence>
<keyword evidence="10" id="KW-0449">Lipoprotein</keyword>
<keyword evidence="4" id="KW-0336">GPI-anchor</keyword>
<keyword evidence="9" id="KW-0357">Heparan sulfate</keyword>
<sequence>MIWRCWWRCCCFALGLLVCLANASCRALRDSPFRTLSIPSAPIYNENLSICETSAPTCCTHDLEQEMLTTTRNDVSNAIQDRIIVLKHIFDQNYHTFEKHNRGAISSSREQLHAMFTRTYGPFYQSHTQIFISFFDNLQQFYTNQTYASLKTILEEFFFALFRTMFAILNPLEKVTKKDFECLRRSMSSLEPFADIPTKMSIQLERSVGTARSLTQALRSTSQILQSVLQREISSPCTEAATRMTHCALCTEKHPIKPCANLCLNVFKGCLAEYAQLDEPWNLLVGSLSKLAHRLKGPYNVISVVIPIAVQISESIMLFQEKGPMISAKVIQKCLRKEKKDVIMKREVGPTYATAATINPLRFSEPNASVNMHMMTSFIERLKTTKGFWRGLPTSICISGEWAASSEEHCWNGTHSREYERSLVGDGIRNQVFNPEFSSAQNLSSEDFLNDILKISMLSNQLSDIYDGRHLRNETIEGEGSGMGITYTPVDDEDGDDSSGMDSDLPIVVDIAGSHRDLQEILTTVPTMQRPKILLEVLDNGYQRTTPNRCFIILLLFMFLSLRLF</sequence>
<evidence type="ECO:0000256" key="4">
    <source>
        <dbReference type="ARBA" id="ARBA00022622"/>
    </source>
</evidence>
<dbReference type="InterPro" id="IPR001863">
    <property type="entry name" value="Glypican"/>
</dbReference>
<dbReference type="EMBL" id="JI170474">
    <property type="protein sequence ID" value="ADY44568.1"/>
    <property type="molecule type" value="mRNA"/>
</dbReference>
<evidence type="ECO:0000256" key="9">
    <source>
        <dbReference type="ARBA" id="ARBA00023207"/>
    </source>
</evidence>
<dbReference type="GO" id="GO:0098552">
    <property type="term" value="C:side of membrane"/>
    <property type="evidence" value="ECO:0007669"/>
    <property type="project" value="UniProtKB-KW"/>
</dbReference>
<evidence type="ECO:0000256" key="3">
    <source>
        <dbReference type="ARBA" id="ARBA00022475"/>
    </source>
</evidence>
<evidence type="ECO:0000256" key="5">
    <source>
        <dbReference type="ARBA" id="ARBA00022729"/>
    </source>
</evidence>
<dbReference type="GO" id="GO:0009986">
    <property type="term" value="C:cell surface"/>
    <property type="evidence" value="ECO:0007669"/>
    <property type="project" value="TreeGrafter"/>
</dbReference>
<evidence type="ECO:0000256" key="12">
    <source>
        <dbReference type="SAM" id="SignalP"/>
    </source>
</evidence>
<comment type="similarity">
    <text evidence="2 11">Belongs to the glypican family.</text>
</comment>
<feature type="chain" id="PRO_5003268303" evidence="12">
    <location>
        <begin position="24"/>
        <end position="565"/>
    </location>
</feature>
<dbReference type="GO" id="GO:0005886">
    <property type="term" value="C:plasma membrane"/>
    <property type="evidence" value="ECO:0007669"/>
    <property type="project" value="UniProtKB-SubCell"/>
</dbReference>
<accession>F1L364</accession>
<name>F1L364_ASCSU</name>
<keyword evidence="7" id="KW-0472">Membrane</keyword>
<dbReference type="PANTHER" id="PTHR10822:SF29">
    <property type="entry name" value="DIVISION ABNORMALLY DELAYED PROTEIN"/>
    <property type="match status" value="1"/>
</dbReference>
<evidence type="ECO:0000256" key="10">
    <source>
        <dbReference type="ARBA" id="ARBA00023288"/>
    </source>
</evidence>
<evidence type="ECO:0000256" key="6">
    <source>
        <dbReference type="ARBA" id="ARBA00022974"/>
    </source>
</evidence>
<protein>
    <submittedName>
        <fullName evidence="13">Glypican-6</fullName>
    </submittedName>
</protein>
<dbReference type="GO" id="GO:0016477">
    <property type="term" value="P:cell migration"/>
    <property type="evidence" value="ECO:0007669"/>
    <property type="project" value="TreeGrafter"/>
</dbReference>
<comment type="subcellular location">
    <subcellularLocation>
        <location evidence="1">Cell membrane</location>
        <topology evidence="1">Lipid-anchor</topology>
        <topology evidence="1">GPI-anchor</topology>
    </subcellularLocation>
</comment>
<dbReference type="GO" id="GO:1905475">
    <property type="term" value="P:regulation of protein localization to membrane"/>
    <property type="evidence" value="ECO:0007669"/>
    <property type="project" value="TreeGrafter"/>
</dbReference>
<dbReference type="AlphaFoldDB" id="F1L364"/>
<evidence type="ECO:0000313" key="13">
    <source>
        <dbReference type="EMBL" id="ADY44568.1"/>
    </source>
</evidence>
<keyword evidence="6" id="KW-0654">Proteoglycan</keyword>
<dbReference type="PANTHER" id="PTHR10822">
    <property type="entry name" value="GLYPICAN"/>
    <property type="match status" value="1"/>
</dbReference>
<organism evidence="13">
    <name type="scientific">Ascaris suum</name>
    <name type="common">Pig roundworm</name>
    <name type="synonym">Ascaris lumbricoides</name>
    <dbReference type="NCBI Taxonomy" id="6253"/>
    <lineage>
        <taxon>Eukaryota</taxon>
        <taxon>Metazoa</taxon>
        <taxon>Ecdysozoa</taxon>
        <taxon>Nematoda</taxon>
        <taxon>Chromadorea</taxon>
        <taxon>Rhabditida</taxon>
        <taxon>Spirurina</taxon>
        <taxon>Ascaridomorpha</taxon>
        <taxon>Ascaridoidea</taxon>
        <taxon>Ascarididae</taxon>
        <taxon>Ascaris</taxon>
    </lineage>
</organism>
<evidence type="ECO:0000256" key="8">
    <source>
        <dbReference type="ARBA" id="ARBA00023180"/>
    </source>
</evidence>
<keyword evidence="8" id="KW-0325">Glycoprotein</keyword>
<reference evidence="13" key="1">
    <citation type="journal article" date="2011" name="Genome Res.">
        <title>Deep small RNA sequencing from the nematode Ascaris reveals conservation, functional diversification, and novel developmental profiles.</title>
        <authorList>
            <person name="Wang J."/>
            <person name="Czech B."/>
            <person name="Crunk A."/>
            <person name="Wallace A."/>
            <person name="Mitreva M."/>
            <person name="Hannon G.J."/>
            <person name="Davis R.E."/>
        </authorList>
    </citation>
    <scope>NUCLEOTIDE SEQUENCE</scope>
</reference>
<evidence type="ECO:0000256" key="7">
    <source>
        <dbReference type="ARBA" id="ARBA00023136"/>
    </source>
</evidence>
<proteinExistence type="evidence at transcript level"/>
<dbReference type="GO" id="GO:0090263">
    <property type="term" value="P:positive regulation of canonical Wnt signaling pathway"/>
    <property type="evidence" value="ECO:0007669"/>
    <property type="project" value="TreeGrafter"/>
</dbReference>
<dbReference type="Pfam" id="PF01153">
    <property type="entry name" value="Glypican"/>
    <property type="match status" value="1"/>
</dbReference>